<dbReference type="VEuPathDB" id="CryptoDB:CPATCC_0023620"/>
<evidence type="ECO:0000313" key="6">
    <source>
        <dbReference type="EMBL" id="QOY41616.1"/>
    </source>
</evidence>
<dbReference type="AlphaFoldDB" id="A0A7S7LH51"/>
<accession>A0A7S7LH51</accession>
<dbReference type="PANTHER" id="PTHR14493">
    <property type="entry name" value="UNKEMPT FAMILY MEMBER"/>
    <property type="match status" value="1"/>
</dbReference>
<gene>
    <name evidence="6" type="ORF">CPATCC_002188</name>
</gene>
<evidence type="ECO:0000256" key="1">
    <source>
        <dbReference type="ARBA" id="ARBA00022723"/>
    </source>
</evidence>
<dbReference type="SMART" id="SM00356">
    <property type="entry name" value="ZnF_C3H1"/>
    <property type="match status" value="3"/>
</dbReference>
<feature type="domain" description="C3H1-type" evidence="5">
    <location>
        <begin position="74"/>
        <end position="101"/>
    </location>
</feature>
<evidence type="ECO:0000313" key="7">
    <source>
        <dbReference type="Proteomes" id="UP000593906"/>
    </source>
</evidence>
<reference evidence="6 7" key="1">
    <citation type="submission" date="2019-09" db="EMBL/GenBank/DDBJ databases">
        <title>Consistent, comparative and evidence-based genome assembly and annotation for Cryptosporidium parvum, C. hominis and C. tyzzeri.</title>
        <authorList>
            <person name="Baptista R.P."/>
            <person name="Li Y."/>
            <person name="Sateriale A."/>
            <person name="Ansell B."/>
            <person name="Jex A."/>
            <person name="Sanders M."/>
            <person name="Brooks K."/>
            <person name="Tracey A."/>
            <person name="Berriman M."/>
            <person name="Striepen B."/>
            <person name="Cotton J.A."/>
            <person name="Kissinger J.C."/>
        </authorList>
    </citation>
    <scope>NUCLEOTIDE SEQUENCE [LARGE SCALE GENOMIC DNA]</scope>
    <source>
        <strain evidence="6 7">IOWA-ATCC</strain>
    </source>
</reference>
<keyword evidence="2 4" id="KW-0863">Zinc-finger</keyword>
<proteinExistence type="predicted"/>
<dbReference type="PROSITE" id="PS50103">
    <property type="entry name" value="ZF_C3H1"/>
    <property type="match status" value="2"/>
</dbReference>
<dbReference type="InterPro" id="IPR000571">
    <property type="entry name" value="Znf_CCCH"/>
</dbReference>
<keyword evidence="1 4" id="KW-0479">Metal-binding</keyword>
<evidence type="ECO:0000256" key="3">
    <source>
        <dbReference type="ARBA" id="ARBA00022833"/>
    </source>
</evidence>
<organism evidence="6 7">
    <name type="scientific">Cryptosporidium parvum</name>
    <dbReference type="NCBI Taxonomy" id="5807"/>
    <lineage>
        <taxon>Eukaryota</taxon>
        <taxon>Sar</taxon>
        <taxon>Alveolata</taxon>
        <taxon>Apicomplexa</taxon>
        <taxon>Conoidasida</taxon>
        <taxon>Coccidia</taxon>
        <taxon>Eucoccidiorida</taxon>
        <taxon>Eimeriorina</taxon>
        <taxon>Cryptosporidiidae</taxon>
        <taxon>Cryptosporidium</taxon>
    </lineage>
</organism>
<dbReference type="InterPro" id="IPR045234">
    <property type="entry name" value="Unkempt-like"/>
</dbReference>
<feature type="zinc finger region" description="C3H1-type" evidence="4">
    <location>
        <begin position="74"/>
        <end position="101"/>
    </location>
</feature>
<dbReference type="GO" id="GO:0008270">
    <property type="term" value="F:zinc ion binding"/>
    <property type="evidence" value="ECO:0007669"/>
    <property type="project" value="UniProtKB-KW"/>
</dbReference>
<evidence type="ECO:0000256" key="2">
    <source>
        <dbReference type="ARBA" id="ARBA00022771"/>
    </source>
</evidence>
<keyword evidence="3 4" id="KW-0862">Zinc</keyword>
<dbReference type="Proteomes" id="UP000593906">
    <property type="component" value="Chromosome 5"/>
</dbReference>
<name>A0A7S7LH51_CRYPV</name>
<protein>
    <recommendedName>
        <fullName evidence="5">C3H1-type domain-containing protein</fullName>
    </recommendedName>
</protein>
<dbReference type="PANTHER" id="PTHR14493:SF50">
    <property type="entry name" value="RING FINGER PROTEIN UNKEMPT"/>
    <property type="match status" value="1"/>
</dbReference>
<feature type="domain" description="C3H1-type" evidence="5">
    <location>
        <begin position="111"/>
        <end position="150"/>
    </location>
</feature>
<sequence>MNNAKTAFELNTRIETVNCISNQKSINCYLKDDPSVINISYKEPLSEKMDEIKAKSYRKEFSRSNILTKEQLNNFRTVLCNDHLNSNCLDPETCFYSHCTAWQRRNPTKYKYSSNICPDIEFSRKGTKGRMSLNCRCKKGKFCEFAHTKEEELYHPDAYKTKKCNTFPNCKRFYCPFIHDSETNLINFNEKNLKEKISDDMIPITSKNEKSDEKRIVNIFSPYSQDKFKRNREINFGELKHELLIKLVNCQKLVLEEKYSSAQNLAEDFTSMITYLCRSCFLPEIFSTNSKLNNFQHEFLYPENITNQLNNNHMKDVFNFSFDFKHFLKDEELKRNYLLEDLFTH</sequence>
<evidence type="ECO:0000256" key="4">
    <source>
        <dbReference type="PROSITE-ProRule" id="PRU00723"/>
    </source>
</evidence>
<dbReference type="EMBL" id="CP044418">
    <property type="protein sequence ID" value="QOY41616.1"/>
    <property type="molecule type" value="Genomic_DNA"/>
</dbReference>
<evidence type="ECO:0000259" key="5">
    <source>
        <dbReference type="PROSITE" id="PS50103"/>
    </source>
</evidence>
<feature type="zinc finger region" description="C3H1-type" evidence="4">
    <location>
        <begin position="111"/>
        <end position="150"/>
    </location>
</feature>